<protein>
    <submittedName>
        <fullName evidence="3">Uncharacterized protein</fullName>
    </submittedName>
</protein>
<proteinExistence type="predicted"/>
<dbReference type="AlphaFoldDB" id="A0A4Q7XB59"/>
<keyword evidence="2" id="KW-1133">Transmembrane helix</keyword>
<keyword evidence="2" id="KW-0812">Transmembrane</keyword>
<feature type="region of interest" description="Disordered" evidence="1">
    <location>
        <begin position="98"/>
        <end position="138"/>
    </location>
</feature>
<feature type="transmembrane region" description="Helical" evidence="2">
    <location>
        <begin position="76"/>
        <end position="95"/>
    </location>
</feature>
<gene>
    <name evidence="3" type="ORF">EV645_2320</name>
</gene>
<comment type="caution">
    <text evidence="3">The sequence shown here is derived from an EMBL/GenBank/DDBJ whole genome shotgun (WGS) entry which is preliminary data.</text>
</comment>
<reference evidence="3 4" key="1">
    <citation type="journal article" date="2015" name="Stand. Genomic Sci.">
        <title>Genomic Encyclopedia of Bacterial and Archaeal Type Strains, Phase III: the genomes of soil and plant-associated and newly described type strains.</title>
        <authorList>
            <person name="Whitman W.B."/>
            <person name="Woyke T."/>
            <person name="Klenk H.P."/>
            <person name="Zhou Y."/>
            <person name="Lilburn T.G."/>
            <person name="Beck B.J."/>
            <person name="De Vos P."/>
            <person name="Vandamme P."/>
            <person name="Eisen J.A."/>
            <person name="Garrity G."/>
            <person name="Hugenholtz P."/>
            <person name="Kyrpides N.C."/>
        </authorList>
    </citation>
    <scope>NUCLEOTIDE SEQUENCE [LARGE SCALE GENOMIC DNA]</scope>
    <source>
        <strain evidence="3 4">VKM Ac-2540</strain>
    </source>
</reference>
<evidence type="ECO:0000313" key="4">
    <source>
        <dbReference type="Proteomes" id="UP000292027"/>
    </source>
</evidence>
<sequence>MAREGVKSSLKGFSQERCEKVSAGVLGSCPSLLRRWRRARDRLPTSGRYAVPRTAARRSRHVHSIDQWTGASVRRVLLAGLLLLALALGVGGGYYTGDRVDTPEPTASGTAGPLGTVSESPSPTPTEPPLPVKTPVPSNLEPLEPGFDYTRRSFTVTPQDQRSVQLSIEIPEGWKQTRDPKRPQEVKYLDDQKERGVRIEAVEPVDTTPAAAMAQLIVDLKKSQPPENDVQIVSHTTDTIQGEDGDPRPVATLIYTYIPGETLRYVIVRWIAIDGQLTNVEMSITGIPEDAAALDEVLQRTSTSVHEVG</sequence>
<keyword evidence="2" id="KW-0472">Membrane</keyword>
<name>A0A4Q7XB59_9ACTN</name>
<evidence type="ECO:0000313" key="3">
    <source>
        <dbReference type="EMBL" id="RZU20093.1"/>
    </source>
</evidence>
<dbReference type="Proteomes" id="UP000292027">
    <property type="component" value="Unassembled WGS sequence"/>
</dbReference>
<evidence type="ECO:0000256" key="1">
    <source>
        <dbReference type="SAM" id="MobiDB-lite"/>
    </source>
</evidence>
<organism evidence="3 4">
    <name type="scientific">Kribbella rubisoli</name>
    <dbReference type="NCBI Taxonomy" id="3075929"/>
    <lineage>
        <taxon>Bacteria</taxon>
        <taxon>Bacillati</taxon>
        <taxon>Actinomycetota</taxon>
        <taxon>Actinomycetes</taxon>
        <taxon>Propionibacteriales</taxon>
        <taxon>Kribbellaceae</taxon>
        <taxon>Kribbella</taxon>
    </lineage>
</organism>
<dbReference type="EMBL" id="SHKR01000011">
    <property type="protein sequence ID" value="RZU20093.1"/>
    <property type="molecule type" value="Genomic_DNA"/>
</dbReference>
<keyword evidence="4" id="KW-1185">Reference proteome</keyword>
<evidence type="ECO:0000256" key="2">
    <source>
        <dbReference type="SAM" id="Phobius"/>
    </source>
</evidence>
<feature type="compositionally biased region" description="Pro residues" evidence="1">
    <location>
        <begin position="122"/>
        <end position="134"/>
    </location>
</feature>
<accession>A0A4Q7XB59</accession>